<organism evidence="2 3">
    <name type="scientific">Trichonephila clavata</name>
    <name type="common">Joro spider</name>
    <name type="synonym">Nephila clavata</name>
    <dbReference type="NCBI Taxonomy" id="2740835"/>
    <lineage>
        <taxon>Eukaryota</taxon>
        <taxon>Metazoa</taxon>
        <taxon>Ecdysozoa</taxon>
        <taxon>Arthropoda</taxon>
        <taxon>Chelicerata</taxon>
        <taxon>Arachnida</taxon>
        <taxon>Araneae</taxon>
        <taxon>Araneomorphae</taxon>
        <taxon>Entelegynae</taxon>
        <taxon>Araneoidea</taxon>
        <taxon>Nephilidae</taxon>
        <taxon>Trichonephila</taxon>
    </lineage>
</organism>
<evidence type="ECO:0000313" key="3">
    <source>
        <dbReference type="Proteomes" id="UP000887116"/>
    </source>
</evidence>
<feature type="chain" id="PRO_5036451623" evidence="1">
    <location>
        <begin position="19"/>
        <end position="485"/>
    </location>
</feature>
<evidence type="ECO:0000256" key="1">
    <source>
        <dbReference type="SAM" id="SignalP"/>
    </source>
</evidence>
<proteinExistence type="predicted"/>
<gene>
    <name evidence="2" type="primary">AVEN_261801_1</name>
    <name evidence="2" type="ORF">TNCT_352611</name>
</gene>
<dbReference type="AlphaFoldDB" id="A0A8X6FPD5"/>
<dbReference type="OrthoDB" id="6428253at2759"/>
<protein>
    <submittedName>
        <fullName evidence="2">Uncharacterized protein</fullName>
    </submittedName>
</protein>
<feature type="signal peptide" evidence="1">
    <location>
        <begin position="1"/>
        <end position="18"/>
    </location>
</feature>
<reference evidence="2" key="1">
    <citation type="submission" date="2020-07" db="EMBL/GenBank/DDBJ databases">
        <title>Multicomponent nature underlies the extraordinary mechanical properties of spider dragline silk.</title>
        <authorList>
            <person name="Kono N."/>
            <person name="Nakamura H."/>
            <person name="Mori M."/>
            <person name="Yoshida Y."/>
            <person name="Ohtoshi R."/>
            <person name="Malay A.D."/>
            <person name="Moran D.A.P."/>
            <person name="Tomita M."/>
            <person name="Numata K."/>
            <person name="Arakawa K."/>
        </authorList>
    </citation>
    <scope>NUCLEOTIDE SEQUENCE</scope>
</reference>
<evidence type="ECO:0000313" key="2">
    <source>
        <dbReference type="EMBL" id="GFQ85496.1"/>
    </source>
</evidence>
<dbReference type="Proteomes" id="UP000887116">
    <property type="component" value="Unassembled WGS sequence"/>
</dbReference>
<dbReference type="EMBL" id="BMAO01013001">
    <property type="protein sequence ID" value="GFQ85496.1"/>
    <property type="molecule type" value="Genomic_DNA"/>
</dbReference>
<dbReference type="InterPro" id="IPR007784">
    <property type="entry name" value="PIR"/>
</dbReference>
<keyword evidence="1" id="KW-0732">Signal</keyword>
<dbReference type="Pfam" id="PF05092">
    <property type="entry name" value="PIF"/>
    <property type="match status" value="1"/>
</dbReference>
<comment type="caution">
    <text evidence="2">The sequence shown here is derived from an EMBL/GenBank/DDBJ whole genome shotgun (WGS) entry which is preliminary data.</text>
</comment>
<keyword evidence="3" id="KW-1185">Reference proteome</keyword>
<name>A0A8X6FPD5_TRICU</name>
<sequence>MAFWILLLLYSFLLLLYAWQYPSPSIQKWPLLATDDTSTPTVRCQDTNDCNAHHICLNQTCLPQLLRGEECDPLTGEWTLVSIQGKSLVACICKYPDFIHQKHYGGNCDVDVTCQPYGHYNLHTQQCDCLEGFVAFHQPKPSCKKLPVVERMMYESCDSDEVHFSYIQPSDGFIAGYLRRHQNKKCFKRPCTFDAFTGQPLKKARYEEGNGCVCDPALGQFGVRIEGLPDYVQGPGYNACASVFQTPLEYPISVEIVTYFYLMQEPPVTFLQYKNLNASHVIAPLRSLIQNGKLQVGQEFPYDYMQVFFRERHPFTAQVRQFNYNEIFYANYPPTLIRKPNQMEWCRFMSRHLKEVFLPSEWAFNLLYTFPACYIGKKDQDSPDLYRGRYVSNPLHFTFRAHSEHPRYNSLLLKHERGDWTLEFAPEYDINTYLSIANPRMVPFLDDPVVNMLEQGYMSKDPIYDQNVLYRHQERDRKHNNEPTF</sequence>
<accession>A0A8X6FPD5</accession>